<dbReference type="Pfam" id="PF04264">
    <property type="entry name" value="YceI"/>
    <property type="match status" value="1"/>
</dbReference>
<evidence type="ECO:0000256" key="5">
    <source>
        <dbReference type="ARBA" id="ARBA00022617"/>
    </source>
</evidence>
<proteinExistence type="inferred from homology"/>
<evidence type="ECO:0000256" key="8">
    <source>
        <dbReference type="ARBA" id="ARBA00022982"/>
    </source>
</evidence>
<sequence>MSRELQQWTRLAVALHWLVALLIVVNLGLGLLAERMAMSPAKLNVYLWHKSVGMAVLALVGLRLAWRWTHAPPAPPTSLTPLERRAASTTHMLLYLLMLALPLTGWWLNSVANFPFRWFGFFEVPAIAAPSEAMAALGETLHGALAWALLGLLVLHAGAALKHHLWDRDDVLRRMWPRPVGAVVLMVAAVGLPALIWSQLGGVSTTAGAEHGSPQADAAMASVGPHDVLSERAAAPAWKTDMAQSQLGFVARYDEVPVEGVFTRFTPDIRFDPDNLAGSAFDVSIAIASLDTASRDRDDIIRQDAWFFVERFPKARFVTQRFKPLGEGRFEADARLSLRGREQAVPFVFEWREQGDGSVRLRAHVVLDRRDFNIGTGSWASDDSVGFAVDVHVDLRLQAMP</sequence>
<comment type="similarity">
    <text evidence="12">Belongs to the cytochrome b561 family.</text>
</comment>
<feature type="transmembrane region" description="Helical" evidence="13">
    <location>
        <begin position="144"/>
        <end position="161"/>
    </location>
</feature>
<evidence type="ECO:0000256" key="13">
    <source>
        <dbReference type="SAM" id="Phobius"/>
    </source>
</evidence>
<dbReference type="SMART" id="SM00867">
    <property type="entry name" value="YceI"/>
    <property type="match status" value="1"/>
</dbReference>
<organism evidence="15 16">
    <name type="scientific">Oceanococcus atlanticus</name>
    <dbReference type="NCBI Taxonomy" id="1317117"/>
    <lineage>
        <taxon>Bacteria</taxon>
        <taxon>Pseudomonadati</taxon>
        <taxon>Pseudomonadota</taxon>
        <taxon>Gammaproteobacteria</taxon>
        <taxon>Chromatiales</taxon>
        <taxon>Oceanococcaceae</taxon>
        <taxon>Oceanococcus</taxon>
    </lineage>
</organism>
<evidence type="ECO:0000313" key="16">
    <source>
        <dbReference type="Proteomes" id="UP000192342"/>
    </source>
</evidence>
<comment type="subcellular location">
    <subcellularLocation>
        <location evidence="2">Cell membrane</location>
        <topology evidence="2">Multi-pass membrane protein</topology>
    </subcellularLocation>
</comment>
<dbReference type="GO" id="GO:0009055">
    <property type="term" value="F:electron transfer activity"/>
    <property type="evidence" value="ECO:0007669"/>
    <property type="project" value="InterPro"/>
</dbReference>
<dbReference type="EMBL" id="AQQV01000003">
    <property type="protein sequence ID" value="ORE85828.1"/>
    <property type="molecule type" value="Genomic_DNA"/>
</dbReference>
<evidence type="ECO:0000256" key="1">
    <source>
        <dbReference type="ARBA" id="ARBA00001970"/>
    </source>
</evidence>
<dbReference type="OrthoDB" id="1247465at2"/>
<dbReference type="InterPro" id="IPR016174">
    <property type="entry name" value="Di-haem_cyt_TM"/>
</dbReference>
<dbReference type="Gene3D" id="2.40.128.110">
    <property type="entry name" value="Lipid/polyisoprenoid-binding, YceI-like"/>
    <property type="match status" value="1"/>
</dbReference>
<dbReference type="RefSeq" id="WP_083561872.1">
    <property type="nucleotide sequence ID" value="NZ_AQQV01000003.1"/>
</dbReference>
<dbReference type="InterPro" id="IPR011577">
    <property type="entry name" value="Cyt_b561_bac/Ni-Hgenase"/>
</dbReference>
<keyword evidence="10" id="KW-0408">Iron</keyword>
<evidence type="ECO:0000256" key="7">
    <source>
        <dbReference type="ARBA" id="ARBA00022723"/>
    </source>
</evidence>
<keyword evidence="4" id="KW-1003">Cell membrane</keyword>
<keyword evidence="9 13" id="KW-1133">Transmembrane helix</keyword>
<keyword evidence="16" id="KW-1185">Reference proteome</keyword>
<feature type="domain" description="Lipid/polyisoprenoid-binding YceI-like" evidence="14">
    <location>
        <begin position="237"/>
        <end position="400"/>
    </location>
</feature>
<dbReference type="InterPro" id="IPR036761">
    <property type="entry name" value="TTHA0802/YceI-like_sf"/>
</dbReference>
<dbReference type="Pfam" id="PF01292">
    <property type="entry name" value="Ni_hydr_CYTB"/>
    <property type="match status" value="1"/>
</dbReference>
<feature type="transmembrane region" description="Helical" evidence="13">
    <location>
        <begin position="45"/>
        <end position="66"/>
    </location>
</feature>
<evidence type="ECO:0000313" key="15">
    <source>
        <dbReference type="EMBL" id="ORE85828.1"/>
    </source>
</evidence>
<evidence type="ECO:0000256" key="10">
    <source>
        <dbReference type="ARBA" id="ARBA00023004"/>
    </source>
</evidence>
<keyword evidence="11 13" id="KW-0472">Membrane</keyword>
<accession>A0A1Y1SB50</accession>
<reference evidence="15 16" key="1">
    <citation type="submission" date="2013-04" db="EMBL/GenBank/DDBJ databases">
        <title>Oceanococcus atlanticus 22II-S10r2 Genome Sequencing.</title>
        <authorList>
            <person name="Lai Q."/>
            <person name="Li G."/>
            <person name="Shao Z."/>
        </authorList>
    </citation>
    <scope>NUCLEOTIDE SEQUENCE [LARGE SCALE GENOMIC DNA]</scope>
    <source>
        <strain evidence="15 16">22II-S10r2</strain>
    </source>
</reference>
<dbReference type="GO" id="GO:0005886">
    <property type="term" value="C:plasma membrane"/>
    <property type="evidence" value="ECO:0007669"/>
    <property type="project" value="UniProtKB-SubCell"/>
</dbReference>
<evidence type="ECO:0000256" key="6">
    <source>
        <dbReference type="ARBA" id="ARBA00022692"/>
    </source>
</evidence>
<feature type="transmembrane region" description="Helical" evidence="13">
    <location>
        <begin position="86"/>
        <end position="108"/>
    </location>
</feature>
<protein>
    <submittedName>
        <fullName evidence="15">Cytochrome b561 family protein</fullName>
    </submittedName>
</protein>
<evidence type="ECO:0000259" key="14">
    <source>
        <dbReference type="SMART" id="SM00867"/>
    </source>
</evidence>
<gene>
    <name evidence="15" type="ORF">ATO7_11063</name>
</gene>
<dbReference type="SUPFAM" id="SSF81342">
    <property type="entry name" value="Transmembrane di-heme cytochromes"/>
    <property type="match status" value="1"/>
</dbReference>
<comment type="cofactor">
    <cofactor evidence="1">
        <name>heme b</name>
        <dbReference type="ChEBI" id="CHEBI:60344"/>
    </cofactor>
</comment>
<keyword evidence="8" id="KW-0249">Electron transport</keyword>
<dbReference type="GO" id="GO:0046872">
    <property type="term" value="F:metal ion binding"/>
    <property type="evidence" value="ECO:0007669"/>
    <property type="project" value="UniProtKB-KW"/>
</dbReference>
<feature type="transmembrane region" description="Helical" evidence="13">
    <location>
        <begin position="182"/>
        <end position="200"/>
    </location>
</feature>
<dbReference type="Proteomes" id="UP000192342">
    <property type="component" value="Unassembled WGS sequence"/>
</dbReference>
<keyword evidence="6 13" id="KW-0812">Transmembrane</keyword>
<feature type="transmembrane region" description="Helical" evidence="13">
    <location>
        <begin position="12"/>
        <end position="33"/>
    </location>
</feature>
<evidence type="ECO:0000256" key="2">
    <source>
        <dbReference type="ARBA" id="ARBA00004651"/>
    </source>
</evidence>
<name>A0A1Y1SB50_9GAMM</name>
<dbReference type="PANTHER" id="PTHR30529">
    <property type="entry name" value="CYTOCHROME B561"/>
    <property type="match status" value="1"/>
</dbReference>
<keyword evidence="5" id="KW-0349">Heme</keyword>
<dbReference type="AlphaFoldDB" id="A0A1Y1SB50"/>
<dbReference type="InterPro" id="IPR007372">
    <property type="entry name" value="Lipid/polyisoprenoid-bd_YceI"/>
</dbReference>
<dbReference type="InterPro" id="IPR052168">
    <property type="entry name" value="Cytochrome_b561_oxidase"/>
</dbReference>
<evidence type="ECO:0000256" key="12">
    <source>
        <dbReference type="ARBA" id="ARBA00037975"/>
    </source>
</evidence>
<dbReference type="STRING" id="1317117.ATO7_11063"/>
<evidence type="ECO:0000256" key="4">
    <source>
        <dbReference type="ARBA" id="ARBA00022475"/>
    </source>
</evidence>
<keyword evidence="3" id="KW-0813">Transport</keyword>
<evidence type="ECO:0000256" key="3">
    <source>
        <dbReference type="ARBA" id="ARBA00022448"/>
    </source>
</evidence>
<comment type="caution">
    <text evidence="15">The sequence shown here is derived from an EMBL/GenBank/DDBJ whole genome shotgun (WGS) entry which is preliminary data.</text>
</comment>
<dbReference type="GO" id="GO:0022904">
    <property type="term" value="P:respiratory electron transport chain"/>
    <property type="evidence" value="ECO:0007669"/>
    <property type="project" value="InterPro"/>
</dbReference>
<evidence type="ECO:0000256" key="11">
    <source>
        <dbReference type="ARBA" id="ARBA00023136"/>
    </source>
</evidence>
<dbReference type="GO" id="GO:0020037">
    <property type="term" value="F:heme binding"/>
    <property type="evidence" value="ECO:0007669"/>
    <property type="project" value="TreeGrafter"/>
</dbReference>
<dbReference type="SUPFAM" id="SSF101874">
    <property type="entry name" value="YceI-like"/>
    <property type="match status" value="1"/>
</dbReference>
<evidence type="ECO:0000256" key="9">
    <source>
        <dbReference type="ARBA" id="ARBA00022989"/>
    </source>
</evidence>
<keyword evidence="7" id="KW-0479">Metal-binding</keyword>
<dbReference type="PANTHER" id="PTHR30529:SF7">
    <property type="entry name" value="CYTOCHROME B561 BACTERIAL_NI-HYDROGENASE DOMAIN-CONTAINING PROTEIN"/>
    <property type="match status" value="1"/>
</dbReference>